<evidence type="ECO:0000313" key="1">
    <source>
        <dbReference type="EMBL" id="CAL4110962.1"/>
    </source>
</evidence>
<name>A0AAV2R1D8_MEGNR</name>
<protein>
    <submittedName>
        <fullName evidence="1">Uncharacterized protein</fullName>
    </submittedName>
</protein>
<dbReference type="AlphaFoldDB" id="A0AAV2R1D8"/>
<evidence type="ECO:0000313" key="2">
    <source>
        <dbReference type="Proteomes" id="UP001497623"/>
    </source>
</evidence>
<organism evidence="1 2">
    <name type="scientific">Meganyctiphanes norvegica</name>
    <name type="common">Northern krill</name>
    <name type="synonym">Thysanopoda norvegica</name>
    <dbReference type="NCBI Taxonomy" id="48144"/>
    <lineage>
        <taxon>Eukaryota</taxon>
        <taxon>Metazoa</taxon>
        <taxon>Ecdysozoa</taxon>
        <taxon>Arthropoda</taxon>
        <taxon>Crustacea</taxon>
        <taxon>Multicrustacea</taxon>
        <taxon>Malacostraca</taxon>
        <taxon>Eumalacostraca</taxon>
        <taxon>Eucarida</taxon>
        <taxon>Euphausiacea</taxon>
        <taxon>Euphausiidae</taxon>
        <taxon>Meganyctiphanes</taxon>
    </lineage>
</organism>
<sequence>SNQEENKNAEWLRAAVAGETATLTSLLSFLNVIDLDTLELAQGVLNSSGKDDAKAIAEYAIKRKNKEQGKQAQAGCSAGALLPLRALQSQDNAQVPMEQGSTTTTGTLVPPKRVILTLKRSGEVRDVEIESTNTKQLTNAVKDMSGQDSAYALHEIDGETYSSQINVQDFKVEVFTVQNHVPAEDFITFPMSKLQELLSKDNLEVFLDLNGPGRIYIRVDGYSTQGQQFLGLCMGIFGYTYKDVVSNNIINKGMPGERIGFPGYKSIKDDSQKNTGIVSGLEENRMQNIRGGTVAKITPSGGDFVIFTQGNPESKTSVYIGEVVQGLDTLNTYIKTSNPANLNITNVGIHLGTR</sequence>
<dbReference type="EMBL" id="CAXKWB010014539">
    <property type="protein sequence ID" value="CAL4110962.1"/>
    <property type="molecule type" value="Genomic_DNA"/>
</dbReference>
<proteinExistence type="predicted"/>
<comment type="caution">
    <text evidence="1">The sequence shown here is derived from an EMBL/GenBank/DDBJ whole genome shotgun (WGS) entry which is preliminary data.</text>
</comment>
<gene>
    <name evidence="1" type="ORF">MNOR_LOCUS19517</name>
</gene>
<accession>A0AAV2R1D8</accession>
<dbReference type="Proteomes" id="UP001497623">
    <property type="component" value="Unassembled WGS sequence"/>
</dbReference>
<reference evidence="1 2" key="1">
    <citation type="submission" date="2024-05" db="EMBL/GenBank/DDBJ databases">
        <authorList>
            <person name="Wallberg A."/>
        </authorList>
    </citation>
    <scope>NUCLEOTIDE SEQUENCE [LARGE SCALE GENOMIC DNA]</scope>
</reference>
<feature type="non-terminal residue" evidence="1">
    <location>
        <position position="1"/>
    </location>
</feature>
<keyword evidence="2" id="KW-1185">Reference proteome</keyword>